<feature type="domain" description="HTH tetR-type" evidence="5">
    <location>
        <begin position="30"/>
        <end position="90"/>
    </location>
</feature>
<dbReference type="GO" id="GO:0003700">
    <property type="term" value="F:DNA-binding transcription factor activity"/>
    <property type="evidence" value="ECO:0007669"/>
    <property type="project" value="TreeGrafter"/>
</dbReference>
<dbReference type="Proteomes" id="UP000475532">
    <property type="component" value="Unassembled WGS sequence"/>
</dbReference>
<keyword evidence="3" id="KW-0804">Transcription</keyword>
<dbReference type="RefSeq" id="WP_163053373.1">
    <property type="nucleotide sequence ID" value="NZ_JAAGLI010000113.1"/>
</dbReference>
<proteinExistence type="predicted"/>
<evidence type="ECO:0000313" key="6">
    <source>
        <dbReference type="EMBL" id="NEA21767.1"/>
    </source>
</evidence>
<evidence type="ECO:0000256" key="1">
    <source>
        <dbReference type="ARBA" id="ARBA00023015"/>
    </source>
</evidence>
<dbReference type="Gene3D" id="1.10.357.10">
    <property type="entry name" value="Tetracycline Repressor, domain 2"/>
    <property type="match status" value="1"/>
</dbReference>
<protein>
    <submittedName>
        <fullName evidence="6">TetR/AcrR family transcriptional regulator</fullName>
    </submittedName>
</protein>
<dbReference type="SUPFAM" id="SSF46689">
    <property type="entry name" value="Homeodomain-like"/>
    <property type="match status" value="1"/>
</dbReference>
<reference evidence="6 7" key="1">
    <citation type="submission" date="2020-01" db="EMBL/GenBank/DDBJ databases">
        <title>Insect and environment-associated Actinomycetes.</title>
        <authorList>
            <person name="Currrie C."/>
            <person name="Chevrette M."/>
            <person name="Carlson C."/>
            <person name="Stubbendieck R."/>
            <person name="Wendt-Pienkowski E."/>
        </authorList>
    </citation>
    <scope>NUCLEOTIDE SEQUENCE [LARGE SCALE GENOMIC DNA]</scope>
    <source>
        <strain evidence="6 7">SID10258</strain>
    </source>
</reference>
<dbReference type="PANTHER" id="PTHR30055">
    <property type="entry name" value="HTH-TYPE TRANSCRIPTIONAL REGULATOR RUTR"/>
    <property type="match status" value="1"/>
</dbReference>
<evidence type="ECO:0000256" key="3">
    <source>
        <dbReference type="ARBA" id="ARBA00023163"/>
    </source>
</evidence>
<dbReference type="AlphaFoldDB" id="A0A6L9Q8K0"/>
<dbReference type="PRINTS" id="PR00455">
    <property type="entry name" value="HTHTETR"/>
</dbReference>
<evidence type="ECO:0000259" key="5">
    <source>
        <dbReference type="PROSITE" id="PS50977"/>
    </source>
</evidence>
<keyword evidence="1" id="KW-0805">Transcription regulation</keyword>
<sequence>MEQAGDGFHGGDVLRLPSGRHRLPRSYVVGNQRARILQAAIEVVGTNGYAQFTVDAVVAKSAVSKKTFYEHFKNKDDAFLAAYDSIAERGLQAVIDSVDDRAPLADRLRAGLGAFLEFMAGEPLAARMCVVEVLAAGPEAIERRDRIKRFFSETIVENLLTLAPDYPEPELAAEVVVGGVHEVVFDRINRGQTHTLPELREGLVNVFAIPERPAADQ</sequence>
<dbReference type="InterPro" id="IPR009057">
    <property type="entry name" value="Homeodomain-like_sf"/>
</dbReference>
<keyword evidence="2 4" id="KW-0238">DNA-binding</keyword>
<dbReference type="GO" id="GO:0000976">
    <property type="term" value="F:transcription cis-regulatory region binding"/>
    <property type="evidence" value="ECO:0007669"/>
    <property type="project" value="TreeGrafter"/>
</dbReference>
<name>A0A6L9Q8K0_9ACTN</name>
<evidence type="ECO:0000256" key="2">
    <source>
        <dbReference type="ARBA" id="ARBA00023125"/>
    </source>
</evidence>
<dbReference type="InterPro" id="IPR001647">
    <property type="entry name" value="HTH_TetR"/>
</dbReference>
<organism evidence="6 7">
    <name type="scientific">Actinomadura bangladeshensis</name>
    <dbReference type="NCBI Taxonomy" id="453573"/>
    <lineage>
        <taxon>Bacteria</taxon>
        <taxon>Bacillati</taxon>
        <taxon>Actinomycetota</taxon>
        <taxon>Actinomycetes</taxon>
        <taxon>Streptosporangiales</taxon>
        <taxon>Thermomonosporaceae</taxon>
        <taxon>Actinomadura</taxon>
    </lineage>
</organism>
<evidence type="ECO:0000313" key="7">
    <source>
        <dbReference type="Proteomes" id="UP000475532"/>
    </source>
</evidence>
<evidence type="ECO:0000256" key="4">
    <source>
        <dbReference type="PROSITE-ProRule" id="PRU00335"/>
    </source>
</evidence>
<accession>A0A6L9Q8K0</accession>
<dbReference type="PROSITE" id="PS50977">
    <property type="entry name" value="HTH_TETR_2"/>
    <property type="match status" value="1"/>
</dbReference>
<feature type="DNA-binding region" description="H-T-H motif" evidence="4">
    <location>
        <begin position="53"/>
        <end position="72"/>
    </location>
</feature>
<dbReference type="InterPro" id="IPR050109">
    <property type="entry name" value="HTH-type_TetR-like_transc_reg"/>
</dbReference>
<dbReference type="EMBL" id="JAAGLI010000113">
    <property type="protein sequence ID" value="NEA21767.1"/>
    <property type="molecule type" value="Genomic_DNA"/>
</dbReference>
<gene>
    <name evidence="6" type="ORF">G3I70_04540</name>
</gene>
<dbReference type="Pfam" id="PF00440">
    <property type="entry name" value="TetR_N"/>
    <property type="match status" value="1"/>
</dbReference>
<comment type="caution">
    <text evidence="6">The sequence shown here is derived from an EMBL/GenBank/DDBJ whole genome shotgun (WGS) entry which is preliminary data.</text>
</comment>
<dbReference type="PANTHER" id="PTHR30055:SF234">
    <property type="entry name" value="HTH-TYPE TRANSCRIPTIONAL REGULATOR BETI"/>
    <property type="match status" value="1"/>
</dbReference>